<dbReference type="Pfam" id="PF02678">
    <property type="entry name" value="Pirin"/>
    <property type="match status" value="1"/>
</dbReference>
<name>A0ABS8YJ19_9BACL</name>
<evidence type="ECO:0000259" key="3">
    <source>
        <dbReference type="Pfam" id="PF02678"/>
    </source>
</evidence>
<dbReference type="InterPro" id="IPR014710">
    <property type="entry name" value="RmlC-like_jellyroll"/>
</dbReference>
<keyword evidence="5" id="KW-1185">Reference proteome</keyword>
<dbReference type="InterPro" id="IPR011051">
    <property type="entry name" value="RmlC_Cupin_sf"/>
</dbReference>
<gene>
    <name evidence="4" type="ORF">LQV63_13570</name>
</gene>
<evidence type="ECO:0000313" key="4">
    <source>
        <dbReference type="EMBL" id="MCE5170340.1"/>
    </source>
</evidence>
<protein>
    <submittedName>
        <fullName evidence="4">Pirin family protein</fullName>
    </submittedName>
</protein>
<organism evidence="4 5">
    <name type="scientific">Paenibacillus profundus</name>
    <dbReference type="NCBI Taxonomy" id="1173085"/>
    <lineage>
        <taxon>Bacteria</taxon>
        <taxon>Bacillati</taxon>
        <taxon>Bacillota</taxon>
        <taxon>Bacilli</taxon>
        <taxon>Bacillales</taxon>
        <taxon>Paenibacillaceae</taxon>
        <taxon>Paenibacillus</taxon>
    </lineage>
</organism>
<comment type="similarity">
    <text evidence="1 2">Belongs to the pirin family.</text>
</comment>
<dbReference type="EMBL" id="JAJNBZ010000009">
    <property type="protein sequence ID" value="MCE5170340.1"/>
    <property type="molecule type" value="Genomic_DNA"/>
</dbReference>
<dbReference type="Gene3D" id="2.60.120.10">
    <property type="entry name" value="Jelly Rolls"/>
    <property type="match status" value="1"/>
</dbReference>
<dbReference type="PANTHER" id="PTHR43212">
    <property type="entry name" value="QUERCETIN 2,3-DIOXYGENASE"/>
    <property type="match status" value="1"/>
</dbReference>
<sequence>MKLRVLTPAEQGSGEFDGGTIIEQKPIGFSGEGSAIHRLGPLFYWAWAHAEVEGFIGSHPHQAFEILTYVIHGQAYHGDSLGTESIVGPGGAQLIQAGSGVYHQERLVGPDAELFQIWFEPNIRDALRRDPQYAAYEDHKLPKQEQEGVTVKTVIGGSSPIHIVADAGMWDVSLAPGASYVHSLCPNRTLAVLAVRGGGKCSADDAGAQSFEEKDFLVLRSEEDGQVHFAAQGANGLQIVLIEVPTEVDYPLYPKKP</sequence>
<dbReference type="SUPFAM" id="SSF51182">
    <property type="entry name" value="RmlC-like cupins"/>
    <property type="match status" value="1"/>
</dbReference>
<proteinExistence type="inferred from homology"/>
<dbReference type="PANTHER" id="PTHR43212:SF3">
    <property type="entry name" value="QUERCETIN 2,3-DIOXYGENASE"/>
    <property type="match status" value="1"/>
</dbReference>
<dbReference type="Proteomes" id="UP001199916">
    <property type="component" value="Unassembled WGS sequence"/>
</dbReference>
<evidence type="ECO:0000256" key="2">
    <source>
        <dbReference type="RuleBase" id="RU003457"/>
    </source>
</evidence>
<comment type="caution">
    <text evidence="4">The sequence shown here is derived from an EMBL/GenBank/DDBJ whole genome shotgun (WGS) entry which is preliminary data.</text>
</comment>
<evidence type="ECO:0000313" key="5">
    <source>
        <dbReference type="Proteomes" id="UP001199916"/>
    </source>
</evidence>
<dbReference type="InterPro" id="IPR012093">
    <property type="entry name" value="Pirin"/>
</dbReference>
<dbReference type="RefSeq" id="WP_233697092.1">
    <property type="nucleotide sequence ID" value="NZ_JAJNBZ010000009.1"/>
</dbReference>
<accession>A0ABS8YJ19</accession>
<dbReference type="InterPro" id="IPR003829">
    <property type="entry name" value="Pirin_N_dom"/>
</dbReference>
<evidence type="ECO:0000256" key="1">
    <source>
        <dbReference type="ARBA" id="ARBA00008416"/>
    </source>
</evidence>
<feature type="domain" description="Pirin N-terminal" evidence="3">
    <location>
        <begin position="55"/>
        <end position="118"/>
    </location>
</feature>
<reference evidence="4 5" key="1">
    <citation type="submission" date="2021-11" db="EMBL/GenBank/DDBJ databases">
        <title>Draft genome sequence of Paenibacillus profundus YoMME, a new Gram-positive bacteria with exoelectrogenic properties.</title>
        <authorList>
            <person name="Hubenova Y."/>
            <person name="Hubenova E."/>
            <person name="Manasiev Y."/>
            <person name="Peykov S."/>
            <person name="Mitov M."/>
        </authorList>
    </citation>
    <scope>NUCLEOTIDE SEQUENCE [LARGE SCALE GENOMIC DNA]</scope>
    <source>
        <strain evidence="4 5">YoMME</strain>
    </source>
</reference>